<reference evidence="17 18" key="1">
    <citation type="submission" date="2018-08" db="EMBL/GenBank/DDBJ databases">
        <title>The draft genome squence of Brumimicrobium sp. N62.</title>
        <authorList>
            <person name="Du Z.-J."/>
            <person name="Luo H.-R."/>
        </authorList>
    </citation>
    <scope>NUCLEOTIDE SEQUENCE [LARGE SCALE GENOMIC DNA]</scope>
    <source>
        <strain evidence="17 18">N62</strain>
    </source>
</reference>
<keyword evidence="6 14" id="KW-0732">Signal</keyword>
<dbReference type="Gene3D" id="2.170.130.10">
    <property type="entry name" value="TonB-dependent receptor, plug domain"/>
    <property type="match status" value="1"/>
</dbReference>
<dbReference type="Proteomes" id="UP000257127">
    <property type="component" value="Unassembled WGS sequence"/>
</dbReference>
<feature type="signal peptide" evidence="14">
    <location>
        <begin position="1"/>
        <end position="16"/>
    </location>
</feature>
<evidence type="ECO:0000256" key="4">
    <source>
        <dbReference type="ARBA" id="ARBA00022496"/>
    </source>
</evidence>
<name>A0A3E1EXJ6_9FLAO</name>
<dbReference type="EMBL" id="QURB01000005">
    <property type="protein sequence ID" value="RFC54279.1"/>
    <property type="molecule type" value="Genomic_DNA"/>
</dbReference>
<keyword evidence="5 12" id="KW-0812">Transmembrane</keyword>
<evidence type="ECO:0000256" key="3">
    <source>
        <dbReference type="ARBA" id="ARBA00022452"/>
    </source>
</evidence>
<evidence type="ECO:0000256" key="10">
    <source>
        <dbReference type="ARBA" id="ARBA00023136"/>
    </source>
</evidence>
<accession>A0A3E1EXJ6</accession>
<dbReference type="GO" id="GO:0015344">
    <property type="term" value="F:siderophore uptake transmembrane transporter activity"/>
    <property type="evidence" value="ECO:0007669"/>
    <property type="project" value="TreeGrafter"/>
</dbReference>
<keyword evidence="2 12" id="KW-0813">Transport</keyword>
<evidence type="ECO:0000259" key="15">
    <source>
        <dbReference type="Pfam" id="PF00593"/>
    </source>
</evidence>
<dbReference type="SUPFAM" id="SSF56935">
    <property type="entry name" value="Porins"/>
    <property type="match status" value="1"/>
</dbReference>
<proteinExistence type="inferred from homology"/>
<dbReference type="Gene3D" id="2.40.170.20">
    <property type="entry name" value="TonB-dependent receptor, beta-barrel domain"/>
    <property type="match status" value="1"/>
</dbReference>
<dbReference type="PANTHER" id="PTHR32552:SF68">
    <property type="entry name" value="FERRICHROME OUTER MEMBRANE TRANSPORTER_PHAGE RECEPTOR"/>
    <property type="match status" value="1"/>
</dbReference>
<evidence type="ECO:0000256" key="9">
    <source>
        <dbReference type="ARBA" id="ARBA00023077"/>
    </source>
</evidence>
<feature type="chain" id="PRO_5017772440" evidence="14">
    <location>
        <begin position="17"/>
        <end position="816"/>
    </location>
</feature>
<evidence type="ECO:0000256" key="2">
    <source>
        <dbReference type="ARBA" id="ARBA00022448"/>
    </source>
</evidence>
<keyword evidence="4" id="KW-0410">Iron transport</keyword>
<keyword evidence="10 12" id="KW-0472">Membrane</keyword>
<feature type="domain" description="TonB-dependent receptor-like beta-barrel" evidence="15">
    <location>
        <begin position="336"/>
        <end position="774"/>
    </location>
</feature>
<dbReference type="PROSITE" id="PS52016">
    <property type="entry name" value="TONB_DEPENDENT_REC_3"/>
    <property type="match status" value="1"/>
</dbReference>
<evidence type="ECO:0000256" key="1">
    <source>
        <dbReference type="ARBA" id="ARBA00004571"/>
    </source>
</evidence>
<organism evidence="17 18">
    <name type="scientific">Brumimicrobium aurantiacum</name>
    <dbReference type="NCBI Taxonomy" id="1737063"/>
    <lineage>
        <taxon>Bacteria</taxon>
        <taxon>Pseudomonadati</taxon>
        <taxon>Bacteroidota</taxon>
        <taxon>Flavobacteriia</taxon>
        <taxon>Flavobacteriales</taxon>
        <taxon>Crocinitomicaceae</taxon>
        <taxon>Brumimicrobium</taxon>
    </lineage>
</organism>
<evidence type="ECO:0000256" key="6">
    <source>
        <dbReference type="ARBA" id="ARBA00022729"/>
    </source>
</evidence>
<dbReference type="AlphaFoldDB" id="A0A3E1EXJ6"/>
<evidence type="ECO:0000313" key="17">
    <source>
        <dbReference type="EMBL" id="RFC54279.1"/>
    </source>
</evidence>
<keyword evidence="11 12" id="KW-0998">Cell outer membrane</keyword>
<dbReference type="Pfam" id="PF07715">
    <property type="entry name" value="Plug"/>
    <property type="match status" value="1"/>
</dbReference>
<sequence length="816" mass="92042">MKALTAALLLSSSAIAQLQISGKVKNDYGEALEGAKITVVGERTGAISLSEGSYKITNLSKGTYELKASFFGYETMSKTVQLTESKVVNFELNTYVLMQEGIDVRAVRANKNTPTTYTNISEEDIEKQNYGQDLPYLLGSTPSTVVTSDAGAGVGYTGYRIRGVDPTRTNVTVDGIPMNDGESQGVFWVNMPDFSSSISSMQVQRGVGTSTNGSGAFGASINIATNKLKQEPYAVIDNSGGSFNTIRNSVNVGTGMINNKFTVDARLSRIKSDGYIDRASSDLKSFFLSGAYHGKKSTLRLNIFSGKEKTYQAWYGTPESRIEGDEQAMMDYAARNGLSDDELDNLLTSGRTYNAYTYDNETDNYQQDHYQLHYGYQFNKNWYLKAAAHYTRGAGYYENYENDDDFAQYGFDPIVVNSETITSMDLIRRRWLDNHFGGGIFNINYDNFKGFDFVLGGGLNKYVGDHFGEVIWAEYMPNNEKGDDYYNNSSTKYDGNLYAKSSYEWKKFTFFADLQYRHIDYSFLGIDEVNGNIEEIGQSVYYNFFNPKAGLSYRLKENQSLYASYAIANREPVRKDFREKTVENRPSHEVLYNLEAGYKMNVKKAFFNANVYHMQYENQLVLTGEINDVGGYTRTNVEDSYRLGLELEGGYQMFKKLGITGNLSMSQNKIHNFIEYVDSYDASFNTLEQEEILHETTDLAFSPSFIAGLTLNYAPVKGMRVSLMSKYVGKQYLDNTSNEDRAMDAYFVSHLDVSYTFSAFGIKELTVGGRVNNVFNELYENNGYTFSYLVDGSRTQENFYYPQAGRNFLVRLLIKL</sequence>
<keyword evidence="17" id="KW-0675">Receptor</keyword>
<dbReference type="InterPro" id="IPR039426">
    <property type="entry name" value="TonB-dep_rcpt-like"/>
</dbReference>
<comment type="subcellular location">
    <subcellularLocation>
        <location evidence="1 12">Cell outer membrane</location>
        <topology evidence="1 12">Multi-pass membrane protein</topology>
    </subcellularLocation>
</comment>
<dbReference type="PANTHER" id="PTHR32552">
    <property type="entry name" value="FERRICHROME IRON RECEPTOR-RELATED"/>
    <property type="match status" value="1"/>
</dbReference>
<dbReference type="InterPro" id="IPR000531">
    <property type="entry name" value="Beta-barrel_TonB"/>
</dbReference>
<dbReference type="SUPFAM" id="SSF49464">
    <property type="entry name" value="Carboxypeptidase regulatory domain-like"/>
    <property type="match status" value="1"/>
</dbReference>
<dbReference type="InterPro" id="IPR012910">
    <property type="entry name" value="Plug_dom"/>
</dbReference>
<evidence type="ECO:0000256" key="7">
    <source>
        <dbReference type="ARBA" id="ARBA00023004"/>
    </source>
</evidence>
<dbReference type="OrthoDB" id="9761152at2"/>
<dbReference type="InterPro" id="IPR037066">
    <property type="entry name" value="Plug_dom_sf"/>
</dbReference>
<keyword evidence="3 12" id="KW-1134">Transmembrane beta strand</keyword>
<evidence type="ECO:0000256" key="13">
    <source>
        <dbReference type="RuleBase" id="RU003357"/>
    </source>
</evidence>
<protein>
    <submittedName>
        <fullName evidence="17">TonB-dependent receptor</fullName>
    </submittedName>
</protein>
<dbReference type="InterPro" id="IPR036942">
    <property type="entry name" value="Beta-barrel_TonB_sf"/>
</dbReference>
<dbReference type="Gene3D" id="2.60.40.1120">
    <property type="entry name" value="Carboxypeptidase-like, regulatory domain"/>
    <property type="match status" value="1"/>
</dbReference>
<keyword evidence="18" id="KW-1185">Reference proteome</keyword>
<dbReference type="Pfam" id="PF00593">
    <property type="entry name" value="TonB_dep_Rec_b-barrel"/>
    <property type="match status" value="1"/>
</dbReference>
<dbReference type="GO" id="GO:0009279">
    <property type="term" value="C:cell outer membrane"/>
    <property type="evidence" value="ECO:0007669"/>
    <property type="project" value="UniProtKB-SubCell"/>
</dbReference>
<evidence type="ECO:0000313" key="18">
    <source>
        <dbReference type="Proteomes" id="UP000257127"/>
    </source>
</evidence>
<keyword evidence="7" id="KW-0408">Iron</keyword>
<comment type="caution">
    <text evidence="17">The sequence shown here is derived from an EMBL/GenBank/DDBJ whole genome shotgun (WGS) entry which is preliminary data.</text>
</comment>
<dbReference type="Pfam" id="PF13715">
    <property type="entry name" value="CarbopepD_reg_2"/>
    <property type="match status" value="1"/>
</dbReference>
<evidence type="ECO:0000256" key="14">
    <source>
        <dbReference type="SAM" id="SignalP"/>
    </source>
</evidence>
<dbReference type="InterPro" id="IPR008969">
    <property type="entry name" value="CarboxyPept-like_regulatory"/>
</dbReference>
<feature type="domain" description="TonB-dependent receptor plug" evidence="16">
    <location>
        <begin position="111"/>
        <end position="219"/>
    </location>
</feature>
<evidence type="ECO:0000256" key="12">
    <source>
        <dbReference type="PROSITE-ProRule" id="PRU01360"/>
    </source>
</evidence>
<comment type="similarity">
    <text evidence="12 13">Belongs to the TonB-dependent receptor family.</text>
</comment>
<evidence type="ECO:0000256" key="5">
    <source>
        <dbReference type="ARBA" id="ARBA00022692"/>
    </source>
</evidence>
<evidence type="ECO:0000256" key="11">
    <source>
        <dbReference type="ARBA" id="ARBA00023237"/>
    </source>
</evidence>
<gene>
    <name evidence="17" type="ORF">DXU93_08800</name>
</gene>
<evidence type="ECO:0000259" key="16">
    <source>
        <dbReference type="Pfam" id="PF07715"/>
    </source>
</evidence>
<keyword evidence="8" id="KW-0406">Ion transport</keyword>
<keyword evidence="9 13" id="KW-0798">TonB box</keyword>
<evidence type="ECO:0000256" key="8">
    <source>
        <dbReference type="ARBA" id="ARBA00023065"/>
    </source>
</evidence>